<feature type="region of interest" description="Disordered" evidence="7">
    <location>
        <begin position="41"/>
        <end position="61"/>
    </location>
</feature>
<dbReference type="OrthoDB" id="41255at2759"/>
<accession>A0A9N8HW70</accession>
<keyword evidence="9" id="KW-1185">Reference proteome</keyword>
<feature type="active site" evidence="4">
    <location>
        <position position="216"/>
    </location>
</feature>
<keyword evidence="1 4" id="KW-0489">Methyltransferase</keyword>
<dbReference type="Gene3D" id="3.90.120.10">
    <property type="entry name" value="DNA Methylase, subunit A, domain 2"/>
    <property type="match status" value="1"/>
</dbReference>
<dbReference type="Gene3D" id="3.40.50.150">
    <property type="entry name" value="Vaccinia Virus protein VP39"/>
    <property type="match status" value="1"/>
</dbReference>
<proteinExistence type="inferred from homology"/>
<protein>
    <recommendedName>
        <fullName evidence="6">Cytosine-specific methyltransferase</fullName>
        <ecNumber evidence="6">2.1.1.37</ecNumber>
    </recommendedName>
</protein>
<evidence type="ECO:0000256" key="6">
    <source>
        <dbReference type="RuleBase" id="RU000417"/>
    </source>
</evidence>
<dbReference type="PROSITE" id="PS51679">
    <property type="entry name" value="SAM_MT_C5"/>
    <property type="match status" value="1"/>
</dbReference>
<evidence type="ECO:0000256" key="1">
    <source>
        <dbReference type="ARBA" id="ARBA00022603"/>
    </source>
</evidence>
<dbReference type="InterPro" id="IPR018117">
    <property type="entry name" value="C5_DNA_meth_AS"/>
</dbReference>
<dbReference type="CDD" id="cd00315">
    <property type="entry name" value="Cyt_C5_DNA_methylase"/>
    <property type="match status" value="1"/>
</dbReference>
<evidence type="ECO:0000256" key="2">
    <source>
        <dbReference type="ARBA" id="ARBA00022679"/>
    </source>
</evidence>
<organism evidence="8 9">
    <name type="scientific">Seminavis robusta</name>
    <dbReference type="NCBI Taxonomy" id="568900"/>
    <lineage>
        <taxon>Eukaryota</taxon>
        <taxon>Sar</taxon>
        <taxon>Stramenopiles</taxon>
        <taxon>Ochrophyta</taxon>
        <taxon>Bacillariophyta</taxon>
        <taxon>Bacillariophyceae</taxon>
        <taxon>Bacillariophycidae</taxon>
        <taxon>Naviculales</taxon>
        <taxon>Naviculaceae</taxon>
        <taxon>Seminavis</taxon>
    </lineage>
</organism>
<evidence type="ECO:0000256" key="4">
    <source>
        <dbReference type="PROSITE-ProRule" id="PRU01016"/>
    </source>
</evidence>
<dbReference type="GO" id="GO:0003886">
    <property type="term" value="F:DNA (cytosine-5-)-methyltransferase activity"/>
    <property type="evidence" value="ECO:0007669"/>
    <property type="project" value="UniProtKB-EC"/>
</dbReference>
<reference evidence="8" key="1">
    <citation type="submission" date="2020-06" db="EMBL/GenBank/DDBJ databases">
        <authorList>
            <consortium name="Plant Systems Biology data submission"/>
        </authorList>
    </citation>
    <scope>NUCLEOTIDE SEQUENCE</scope>
    <source>
        <strain evidence="8">D6</strain>
    </source>
</reference>
<dbReference type="InterPro" id="IPR031303">
    <property type="entry name" value="C5_meth_CS"/>
</dbReference>
<evidence type="ECO:0000256" key="7">
    <source>
        <dbReference type="SAM" id="MobiDB-lite"/>
    </source>
</evidence>
<dbReference type="NCBIfam" id="TIGR00675">
    <property type="entry name" value="dcm"/>
    <property type="match status" value="1"/>
</dbReference>
<dbReference type="Proteomes" id="UP001153069">
    <property type="component" value="Unassembled WGS sequence"/>
</dbReference>
<dbReference type="AlphaFoldDB" id="A0A9N8HW70"/>
<dbReference type="EC" id="2.1.1.37" evidence="6"/>
<dbReference type="PRINTS" id="PR00105">
    <property type="entry name" value="C5METTRFRASE"/>
</dbReference>
<sequence>MMDPKEEWVLLVPPKLAKSSYATLVDSQCVFRPWHLEGRFGSRTHRHPLPPPTNDDNDTTTTTKKLLYKIGIPVLSKDHVLQQANSHSDLKQLLQEDDVEFVWKAFTPSNRAVRDAPYFDARIHPERAPSTPLPQQQPPHSFTYVDLFAGMGGFAVALDALGGTCVMASEIDEACQRLYRRNFPTAPLLGDIYQIDKLPANTNNTKVDLLVGGFPCQPFSALGEQPGIDCPKAGGLFLEIVRLLKMIQPRAFLLENVPGLLAMKDTFDQIIQALQGAGYSVQYDVCNARGLTASSRKRLFIVGFLVSETNATTNTDSNDNTPQSSFEFPYVPDLQLKASDVIDFTNQELSDMEAELLPISDQQLDQLQHHCKKWRPAHMAWPNTTCNTLVSHYGNSIARGHSQLVPASAATANANNPRRFSPRECIRLMGFPASYQLPSKPPQDSVQGDRAFLKEHYRMAGNAVCPPLIAALAGAVLAHGSAQPQSWVDYGRQVAVDLAYQATRTGRPQANDGKNDNGGDEHNKSAKRPFDALE</sequence>
<dbReference type="SUPFAM" id="SSF53335">
    <property type="entry name" value="S-adenosyl-L-methionine-dependent methyltransferases"/>
    <property type="match status" value="1"/>
</dbReference>
<gene>
    <name evidence="8" type="ORF">SEMRO_2102_G314620.1</name>
</gene>
<name>A0A9N8HW70_9STRA</name>
<comment type="catalytic activity">
    <reaction evidence="6">
        <text>a 2'-deoxycytidine in DNA + S-adenosyl-L-methionine = a 5-methyl-2'-deoxycytidine in DNA + S-adenosyl-L-homocysteine + H(+)</text>
        <dbReference type="Rhea" id="RHEA:13681"/>
        <dbReference type="Rhea" id="RHEA-COMP:11369"/>
        <dbReference type="Rhea" id="RHEA-COMP:11370"/>
        <dbReference type="ChEBI" id="CHEBI:15378"/>
        <dbReference type="ChEBI" id="CHEBI:57856"/>
        <dbReference type="ChEBI" id="CHEBI:59789"/>
        <dbReference type="ChEBI" id="CHEBI:85452"/>
        <dbReference type="ChEBI" id="CHEBI:85454"/>
        <dbReference type="EC" id="2.1.1.37"/>
    </reaction>
</comment>
<keyword evidence="3 4" id="KW-0949">S-adenosyl-L-methionine</keyword>
<feature type="compositionally biased region" description="Basic and acidic residues" evidence="7">
    <location>
        <begin position="513"/>
        <end position="534"/>
    </location>
</feature>
<evidence type="ECO:0000256" key="3">
    <source>
        <dbReference type="ARBA" id="ARBA00022691"/>
    </source>
</evidence>
<keyword evidence="2 4" id="KW-0808">Transferase</keyword>
<dbReference type="PANTHER" id="PTHR46098:SF1">
    <property type="entry name" value="TRNA (CYTOSINE(38)-C(5))-METHYLTRANSFERASE"/>
    <property type="match status" value="1"/>
</dbReference>
<dbReference type="Pfam" id="PF00145">
    <property type="entry name" value="DNA_methylase"/>
    <property type="match status" value="1"/>
</dbReference>
<dbReference type="InterPro" id="IPR050750">
    <property type="entry name" value="C5-MTase"/>
</dbReference>
<dbReference type="PROSITE" id="PS00094">
    <property type="entry name" value="C5_MTASE_1"/>
    <property type="match status" value="1"/>
</dbReference>
<dbReference type="InterPro" id="IPR029063">
    <property type="entry name" value="SAM-dependent_MTases_sf"/>
</dbReference>
<evidence type="ECO:0000313" key="9">
    <source>
        <dbReference type="Proteomes" id="UP001153069"/>
    </source>
</evidence>
<evidence type="ECO:0000313" key="8">
    <source>
        <dbReference type="EMBL" id="CAB9527907.1"/>
    </source>
</evidence>
<comment type="similarity">
    <text evidence="4 5">Belongs to the class I-like SAM-binding methyltransferase superfamily. C5-methyltransferase family.</text>
</comment>
<feature type="region of interest" description="Disordered" evidence="7">
    <location>
        <begin position="504"/>
        <end position="534"/>
    </location>
</feature>
<dbReference type="GO" id="GO:0032259">
    <property type="term" value="P:methylation"/>
    <property type="evidence" value="ECO:0007669"/>
    <property type="project" value="UniProtKB-KW"/>
</dbReference>
<comment type="caution">
    <text evidence="8">The sequence shown here is derived from an EMBL/GenBank/DDBJ whole genome shotgun (WGS) entry which is preliminary data.</text>
</comment>
<dbReference type="EMBL" id="CAICTM010002100">
    <property type="protein sequence ID" value="CAB9527907.1"/>
    <property type="molecule type" value="Genomic_DNA"/>
</dbReference>
<dbReference type="PANTHER" id="PTHR46098">
    <property type="entry name" value="TRNA (CYTOSINE(38)-C(5))-METHYLTRANSFERASE"/>
    <property type="match status" value="1"/>
</dbReference>
<dbReference type="PROSITE" id="PS00095">
    <property type="entry name" value="C5_MTASE_2"/>
    <property type="match status" value="1"/>
</dbReference>
<dbReference type="InterPro" id="IPR001525">
    <property type="entry name" value="C5_MeTfrase"/>
</dbReference>
<evidence type="ECO:0000256" key="5">
    <source>
        <dbReference type="RuleBase" id="RU000416"/>
    </source>
</evidence>